<evidence type="ECO:0000256" key="1">
    <source>
        <dbReference type="ARBA" id="ARBA00004496"/>
    </source>
</evidence>
<comment type="subcellular location">
    <subcellularLocation>
        <location evidence="1">Cytoplasm</location>
    </subcellularLocation>
</comment>
<protein>
    <submittedName>
        <fullName evidence="9">Epidermal growth factor receptor kinase substrate 8</fullName>
    </submittedName>
</protein>
<dbReference type="InterPro" id="IPR055093">
    <property type="entry name" value="EPS8_2nd"/>
</dbReference>
<evidence type="ECO:0000256" key="2">
    <source>
        <dbReference type="ARBA" id="ARBA00006197"/>
    </source>
</evidence>
<dbReference type="Pfam" id="PF08416">
    <property type="entry name" value="PTB"/>
    <property type="match status" value="1"/>
</dbReference>
<feature type="compositionally biased region" description="Basic and acidic residues" evidence="7">
    <location>
        <begin position="518"/>
        <end position="583"/>
    </location>
</feature>
<evidence type="ECO:0000259" key="8">
    <source>
        <dbReference type="PROSITE" id="PS50002"/>
    </source>
</evidence>
<feature type="compositionally biased region" description="Basic residues" evidence="7">
    <location>
        <begin position="301"/>
        <end position="310"/>
    </location>
</feature>
<evidence type="ECO:0000256" key="3">
    <source>
        <dbReference type="ARBA" id="ARBA00022443"/>
    </source>
</evidence>
<keyword evidence="4" id="KW-0963">Cytoplasm</keyword>
<dbReference type="SMART" id="SM00326">
    <property type="entry name" value="SH3"/>
    <property type="match status" value="1"/>
</dbReference>
<dbReference type="CDD" id="cd01210">
    <property type="entry name" value="PTB_EPS8"/>
    <property type="match status" value="1"/>
</dbReference>
<evidence type="ECO:0000256" key="6">
    <source>
        <dbReference type="PROSITE-ProRule" id="PRU00192"/>
    </source>
</evidence>
<dbReference type="Pfam" id="PF22975">
    <property type="entry name" value="EPS8_2nd"/>
    <property type="match status" value="1"/>
</dbReference>
<dbReference type="PANTHER" id="PTHR12287:SF23">
    <property type="entry name" value="AROUSER, ISOFORM A-RELATED"/>
    <property type="match status" value="1"/>
</dbReference>
<dbReference type="FunFam" id="2.30.30.40:FF:000183">
    <property type="entry name" value="Epidermal growth factor receptor kinase substrate 8"/>
    <property type="match status" value="1"/>
</dbReference>
<comment type="similarity">
    <text evidence="2">Belongs to the EPS8 family.</text>
</comment>
<dbReference type="SUPFAM" id="SSF50044">
    <property type="entry name" value="SH3-domain"/>
    <property type="match status" value="1"/>
</dbReference>
<dbReference type="GO" id="GO:0035023">
    <property type="term" value="P:regulation of Rho protein signal transduction"/>
    <property type="evidence" value="ECO:0007669"/>
    <property type="project" value="TreeGrafter"/>
</dbReference>
<keyword evidence="5" id="KW-0597">Phosphoprotein</keyword>
<feature type="region of interest" description="Disordered" evidence="7">
    <location>
        <begin position="672"/>
        <end position="726"/>
    </location>
</feature>
<feature type="compositionally biased region" description="Polar residues" evidence="7">
    <location>
        <begin position="677"/>
        <end position="688"/>
    </location>
</feature>
<dbReference type="PROSITE" id="PS50002">
    <property type="entry name" value="SH3"/>
    <property type="match status" value="1"/>
</dbReference>
<keyword evidence="3 6" id="KW-0728">SH3 domain</keyword>
<feature type="compositionally biased region" description="Low complexity" evidence="7">
    <location>
        <begin position="229"/>
        <end position="244"/>
    </location>
</feature>
<evidence type="ECO:0000256" key="7">
    <source>
        <dbReference type="SAM" id="MobiDB-lite"/>
    </source>
</evidence>
<feature type="compositionally biased region" description="Pro residues" evidence="7">
    <location>
        <begin position="190"/>
        <end position="202"/>
    </location>
</feature>
<dbReference type="GO" id="GO:0016301">
    <property type="term" value="F:kinase activity"/>
    <property type="evidence" value="ECO:0007669"/>
    <property type="project" value="UniProtKB-KW"/>
</dbReference>
<dbReference type="InterPro" id="IPR033928">
    <property type="entry name" value="EPS8_PTB"/>
</dbReference>
<feature type="compositionally biased region" description="Polar residues" evidence="7">
    <location>
        <begin position="27"/>
        <end position="40"/>
    </location>
</feature>
<feature type="region of interest" description="Disordered" evidence="7">
    <location>
        <begin position="299"/>
        <end position="322"/>
    </location>
</feature>
<dbReference type="EMBL" id="GGNE01000096">
    <property type="protein sequence ID" value="MIC88637.1"/>
    <property type="molecule type" value="Transcribed_RNA"/>
</dbReference>
<dbReference type="SUPFAM" id="SSF50729">
    <property type="entry name" value="PH domain-like"/>
    <property type="match status" value="1"/>
</dbReference>
<dbReference type="GO" id="GO:0005886">
    <property type="term" value="C:plasma membrane"/>
    <property type="evidence" value="ECO:0007669"/>
    <property type="project" value="TreeGrafter"/>
</dbReference>
<evidence type="ECO:0000313" key="9">
    <source>
        <dbReference type="EMBL" id="MIC88637.1"/>
    </source>
</evidence>
<evidence type="ECO:0000256" key="5">
    <source>
        <dbReference type="ARBA" id="ARBA00022553"/>
    </source>
</evidence>
<dbReference type="GO" id="GO:0003779">
    <property type="term" value="F:actin binding"/>
    <property type="evidence" value="ECO:0007669"/>
    <property type="project" value="TreeGrafter"/>
</dbReference>
<dbReference type="PANTHER" id="PTHR12287">
    <property type="entry name" value="EPIDERMAL GROWTH FACTOR RECEPTOR KINASE SUBSTRATE EPS8-RELATED PROTEIN"/>
    <property type="match status" value="1"/>
</dbReference>
<reference evidence="9" key="1">
    <citation type="journal article" date="2018" name="Toxicon">
        <title>Venom-gland transcriptomics and venom proteomics of the giant Florida blue centipede, Scolopendra viridis.</title>
        <authorList>
            <person name="Ward M.J."/>
            <person name="Rokyta D.R."/>
        </authorList>
    </citation>
    <scope>NUCLEOTIDE SEQUENCE</scope>
    <source>
        <tissue evidence="9">Venom gland</tissue>
    </source>
</reference>
<dbReference type="AlphaFoldDB" id="A0A4D5R947"/>
<feature type="region of interest" description="Disordered" evidence="7">
    <location>
        <begin position="184"/>
        <end position="206"/>
    </location>
</feature>
<dbReference type="InterPro" id="IPR035462">
    <property type="entry name" value="Eps8_SH3"/>
</dbReference>
<dbReference type="GO" id="GO:0005737">
    <property type="term" value="C:cytoplasm"/>
    <property type="evidence" value="ECO:0007669"/>
    <property type="project" value="UniProtKB-SubCell"/>
</dbReference>
<dbReference type="Gene3D" id="2.30.29.30">
    <property type="entry name" value="Pleckstrin-homology domain (PH domain)/Phosphotyrosine-binding domain (PTB)"/>
    <property type="match status" value="1"/>
</dbReference>
<keyword evidence="9" id="KW-0808">Transferase</keyword>
<dbReference type="InterPro" id="IPR036028">
    <property type="entry name" value="SH3-like_dom_sf"/>
</dbReference>
<name>A0A4D5R947_SCOVI</name>
<proteinExistence type="inferred from homology"/>
<keyword evidence="9" id="KW-0675">Receptor</keyword>
<organism evidence="9">
    <name type="scientific">Scolopendra viridis</name>
    <name type="common">Giant centipede</name>
    <dbReference type="NCBI Taxonomy" id="118503"/>
    <lineage>
        <taxon>Eukaryota</taxon>
        <taxon>Metazoa</taxon>
        <taxon>Ecdysozoa</taxon>
        <taxon>Arthropoda</taxon>
        <taxon>Myriapoda</taxon>
        <taxon>Chilopoda</taxon>
        <taxon>Pleurostigmophora</taxon>
        <taxon>Scolopendromorpha</taxon>
        <taxon>Scolopendridae</taxon>
        <taxon>Scolopendra</taxon>
    </lineage>
</organism>
<accession>A0A4D5R947</accession>
<dbReference type="FunFam" id="2.30.29.30:FF:000289">
    <property type="entry name" value="Epidermal growth factor receptor kinase substrate 8"/>
    <property type="match status" value="1"/>
</dbReference>
<sequence length="726" mass="83593">MDAYERRGYNYSSRPEMPPNRHEDSPHSYTNGYNSDQLSDSNDEGPTYLLEHLATFTVGPPHGIQQPSDGLRRLLQMEKTTGIWTQKMQLRLEKKWIVIIDFENGDVVERFPMHLISDPTAFTNTELKNLYNNVLVFIVREDPRKKNVNPAEMHIFQCVRVSAQDVVGDMKLFMAGKWKLGFGKSDSHQIPPPPNNPPPEPPANGVNVRQQVSRINAFSSNYSQRNEMHSSQNSHPSPVSHNSHLLGNRTGYGEATDETSSTSSEKYERDVTILNCCFDDIERFIGRLQSAAAAFRELERRRRTRKGKKKDHGEGMLSMRAKPPPEREFVDILQKFKLSFNLLAKLKSHIHDPNAPELVHFLFTPLALIMDASRDSNYGPNLASKVVSPLLTREAVDLLTNCLTSKESDLWHSLGDAWTIPRDQWKDYVSPYHPVFSNGWAPDYPFSEDRERAEITAVAAASAAQRARREEILKAQHDAEVREQEYQRGPIPHNDSRYSSSYYYNNDRVDRPSPSPSVEDRRQHFDPSYDGHIEETRGFNEREHTRSPHSDRDYVEHRDRDGRSDISADSIERSPLDPHRQFDRHQRNWLEELKARGSKIVQVTYPRTANNDKELTVFRGEYLEVLDDSRKWWKTRNARGQIAHVPHTIVTPYQPGDEDAIFNNPLYARSSRESFYGQDSPNRSTDGSFSGERPPFRIPSVPTPTPAPAERIRKERQGKKGEFRYF</sequence>
<feature type="region of interest" description="Disordered" evidence="7">
    <location>
        <begin position="479"/>
        <end position="583"/>
    </location>
</feature>
<feature type="region of interest" description="Disordered" evidence="7">
    <location>
        <begin position="223"/>
        <end position="265"/>
    </location>
</feature>
<feature type="domain" description="SH3" evidence="8">
    <location>
        <begin position="596"/>
        <end position="655"/>
    </location>
</feature>
<feature type="compositionally biased region" description="Low complexity" evidence="7">
    <location>
        <begin position="497"/>
        <end position="506"/>
    </location>
</feature>
<dbReference type="InterPro" id="IPR039801">
    <property type="entry name" value="EPS8-like"/>
</dbReference>
<dbReference type="InterPro" id="IPR011993">
    <property type="entry name" value="PH-like_dom_sf"/>
</dbReference>
<keyword evidence="9" id="KW-0418">Kinase</keyword>
<feature type="region of interest" description="Disordered" evidence="7">
    <location>
        <begin position="1"/>
        <end position="44"/>
    </location>
</feature>
<feature type="compositionally biased region" description="Basic and acidic residues" evidence="7">
    <location>
        <begin position="710"/>
        <end position="726"/>
    </location>
</feature>
<evidence type="ECO:0000256" key="4">
    <source>
        <dbReference type="ARBA" id="ARBA00022490"/>
    </source>
</evidence>
<dbReference type="CDD" id="cd11764">
    <property type="entry name" value="SH3_Eps8"/>
    <property type="match status" value="1"/>
</dbReference>
<dbReference type="InterPro" id="IPR013625">
    <property type="entry name" value="PTB"/>
</dbReference>
<dbReference type="GO" id="GO:0007266">
    <property type="term" value="P:Rho protein signal transduction"/>
    <property type="evidence" value="ECO:0007669"/>
    <property type="project" value="TreeGrafter"/>
</dbReference>
<dbReference type="Gene3D" id="2.30.30.40">
    <property type="entry name" value="SH3 Domains"/>
    <property type="match status" value="1"/>
</dbReference>
<dbReference type="InterPro" id="IPR001452">
    <property type="entry name" value="SH3_domain"/>
</dbReference>